<evidence type="ECO:0000313" key="6">
    <source>
        <dbReference type="Proteomes" id="UP000814243"/>
    </source>
</evidence>
<name>A0A922SGN8_SPOEX</name>
<reference evidence="5" key="1">
    <citation type="journal article" date="2021" name="G3 (Bethesda)">
        <title>Genome and transcriptome analysis of the beet armyworm Spodoptera exigua reveals targets for pest control. .</title>
        <authorList>
            <person name="Simon S."/>
            <person name="Breeschoten T."/>
            <person name="Jansen H.J."/>
            <person name="Dirks R.P."/>
            <person name="Schranz M.E."/>
            <person name="Ros V.I.D."/>
        </authorList>
    </citation>
    <scope>NUCLEOTIDE SEQUENCE</scope>
    <source>
        <strain evidence="5">TB_SE_WUR_2020</strain>
    </source>
</reference>
<evidence type="ECO:0000313" key="3">
    <source>
        <dbReference type="EMBL" id="KAH9628441.1"/>
    </source>
</evidence>
<comment type="caution">
    <text evidence="5">The sequence shown here is derived from an EMBL/GenBank/DDBJ whole genome shotgun (WGS) entry which is preliminary data.</text>
</comment>
<keyword evidence="1" id="KW-0472">Membrane</keyword>
<dbReference type="EMBL" id="JACEFF010000438">
    <property type="protein sequence ID" value="KAH9637682.1"/>
    <property type="molecule type" value="Genomic_DNA"/>
</dbReference>
<evidence type="ECO:0000313" key="5">
    <source>
        <dbReference type="EMBL" id="KAH9637682.1"/>
    </source>
</evidence>
<protein>
    <submittedName>
        <fullName evidence="5">Uncharacterized protein</fullName>
    </submittedName>
</protein>
<keyword evidence="1" id="KW-1133">Transmembrane helix</keyword>
<accession>A0A922SGN8</accession>
<organism evidence="5 6">
    <name type="scientific">Spodoptera exigua</name>
    <name type="common">Beet armyworm</name>
    <name type="synonym">Noctua fulgens</name>
    <dbReference type="NCBI Taxonomy" id="7107"/>
    <lineage>
        <taxon>Eukaryota</taxon>
        <taxon>Metazoa</taxon>
        <taxon>Ecdysozoa</taxon>
        <taxon>Arthropoda</taxon>
        <taxon>Hexapoda</taxon>
        <taxon>Insecta</taxon>
        <taxon>Pterygota</taxon>
        <taxon>Neoptera</taxon>
        <taxon>Endopterygota</taxon>
        <taxon>Lepidoptera</taxon>
        <taxon>Glossata</taxon>
        <taxon>Ditrysia</taxon>
        <taxon>Noctuoidea</taxon>
        <taxon>Noctuidae</taxon>
        <taxon>Amphipyrinae</taxon>
        <taxon>Spodoptera</taxon>
    </lineage>
</organism>
<evidence type="ECO:0000313" key="4">
    <source>
        <dbReference type="EMBL" id="KAH9635134.1"/>
    </source>
</evidence>
<evidence type="ECO:0000313" key="2">
    <source>
        <dbReference type="EMBL" id="KAH9628293.1"/>
    </source>
</evidence>
<proteinExistence type="predicted"/>
<dbReference type="EMBL" id="JACEFF010000914">
    <property type="protein sequence ID" value="KAH9628441.1"/>
    <property type="molecule type" value="Genomic_DNA"/>
</dbReference>
<evidence type="ECO:0000256" key="1">
    <source>
        <dbReference type="SAM" id="Phobius"/>
    </source>
</evidence>
<keyword evidence="1" id="KW-0812">Transmembrane</keyword>
<gene>
    <name evidence="4" type="ORF">HF086_000855</name>
    <name evidence="5" type="ORF">HF086_009350</name>
    <name evidence="3" type="ORF">HF086_015971</name>
    <name evidence="2" type="ORF">HF086_017368</name>
</gene>
<feature type="transmembrane region" description="Helical" evidence="1">
    <location>
        <begin position="36"/>
        <end position="57"/>
    </location>
</feature>
<dbReference type="AlphaFoldDB" id="A0A922SGN8"/>
<dbReference type="EMBL" id="JACEFF010000572">
    <property type="protein sequence ID" value="KAH9635134.1"/>
    <property type="molecule type" value="Genomic_DNA"/>
</dbReference>
<dbReference type="EMBL" id="JACEFF010000920">
    <property type="protein sequence ID" value="KAH9628293.1"/>
    <property type="molecule type" value="Genomic_DNA"/>
</dbReference>
<sequence>MGKPQSKEVVIAQNAAGGVNAADVAQLHQNQSVTNFILGAMLVILTIGVWFGVYKLYKRCHVDWMRAEIARSAFRRSGPRRDPRSKESNIESV</sequence>
<dbReference type="Proteomes" id="UP000814243">
    <property type="component" value="Unassembled WGS sequence"/>
</dbReference>